<organism evidence="1 2">
    <name type="scientific">Romanomermis culicivorax</name>
    <name type="common">Nematode worm</name>
    <dbReference type="NCBI Taxonomy" id="13658"/>
    <lineage>
        <taxon>Eukaryota</taxon>
        <taxon>Metazoa</taxon>
        <taxon>Ecdysozoa</taxon>
        <taxon>Nematoda</taxon>
        <taxon>Enoplea</taxon>
        <taxon>Dorylaimia</taxon>
        <taxon>Mermithida</taxon>
        <taxon>Mermithoidea</taxon>
        <taxon>Mermithidae</taxon>
        <taxon>Romanomermis</taxon>
    </lineage>
</organism>
<proteinExistence type="predicted"/>
<evidence type="ECO:0000313" key="2">
    <source>
        <dbReference type="WBParaSite" id="nRc.2.0.1.t25589-RA"/>
    </source>
</evidence>
<reference evidence="2" key="1">
    <citation type="submission" date="2022-11" db="UniProtKB">
        <authorList>
            <consortium name="WormBaseParasite"/>
        </authorList>
    </citation>
    <scope>IDENTIFICATION</scope>
</reference>
<sequence length="69" mass="7630">MIVMKKMAIDDFKDGLLVRFSSARGNEEALMGLIEDPAFGEAIRESRRLEPAFGATTVQSATLERLSQL</sequence>
<dbReference type="Proteomes" id="UP000887565">
    <property type="component" value="Unplaced"/>
</dbReference>
<keyword evidence="1" id="KW-1185">Reference proteome</keyword>
<name>A0A915JHI9_ROMCU</name>
<dbReference type="WBParaSite" id="nRc.2.0.1.t25589-RA">
    <property type="protein sequence ID" value="nRc.2.0.1.t25589-RA"/>
    <property type="gene ID" value="nRc.2.0.1.g25589"/>
</dbReference>
<protein>
    <submittedName>
        <fullName evidence="2">Uncharacterized protein</fullName>
    </submittedName>
</protein>
<evidence type="ECO:0000313" key="1">
    <source>
        <dbReference type="Proteomes" id="UP000887565"/>
    </source>
</evidence>
<accession>A0A915JHI9</accession>
<dbReference type="AlphaFoldDB" id="A0A915JHI9"/>